<dbReference type="OrthoDB" id="9801785at2"/>
<evidence type="ECO:0000313" key="5">
    <source>
        <dbReference type="Proteomes" id="UP000218288"/>
    </source>
</evidence>
<comment type="pathway">
    <text evidence="1">Bacterial outer membrane biogenesis; LPS O-antigen biosynthesis.</text>
</comment>
<protein>
    <submittedName>
        <fullName evidence="4">CDP-glucose 4,6-dehydratase</fullName>
    </submittedName>
</protein>
<dbReference type="InterPro" id="IPR013445">
    <property type="entry name" value="CDP_4_6_deHydtase"/>
</dbReference>
<dbReference type="Proteomes" id="UP000218288">
    <property type="component" value="Chromosome"/>
</dbReference>
<dbReference type="InterPro" id="IPR036291">
    <property type="entry name" value="NAD(P)-bd_dom_sf"/>
</dbReference>
<accession>A0A160PBB4</accession>
<evidence type="ECO:0000313" key="4">
    <source>
        <dbReference type="EMBL" id="BAU89475.1"/>
    </source>
</evidence>
<evidence type="ECO:0000256" key="2">
    <source>
        <dbReference type="ARBA" id="ARBA00007637"/>
    </source>
</evidence>
<sequence length="376" mass="39951">MGALNPDPAFWAGRRVLLTGHTGFKGAWLSLWLARLGARVTGFALPPETQPNLFTAIGFPSEQSRIGDIRDRAELSEAVAAAEPEIVIHMAAQALVRPSYADPVGTFAINTMGTVHLLEAVRGAPGVRAVVVVTSDKAYENREWPYAYRETEAMGGRDPYSASKGCAELVTSAYRASFFGPGGHPARIASARAGNVIGGGDYSLDRLIPDIVRAFGAGESVEIRAPHAIRPWQHVLEPLAGYLRLAECLAGAGGEGFAEGWNFGPADEDCRPVATLVERLARGWGDGAGWHLSQKTHPHEATYLKVDASKARARLGWDRRLPLDTALDWTAAWYRAAAAGADPRALAEVEIARYEALGQPGAGVGAQAGVQAGVLA</sequence>
<dbReference type="NCBIfam" id="TIGR02622">
    <property type="entry name" value="CDP_4_6_dhtase"/>
    <property type="match status" value="1"/>
</dbReference>
<evidence type="ECO:0000256" key="1">
    <source>
        <dbReference type="ARBA" id="ARBA00005125"/>
    </source>
</evidence>
<feature type="domain" description="NAD-dependent epimerase/dehydratase" evidence="3">
    <location>
        <begin position="16"/>
        <end position="247"/>
    </location>
</feature>
<dbReference type="PANTHER" id="PTHR43000">
    <property type="entry name" value="DTDP-D-GLUCOSE 4,6-DEHYDRATASE-RELATED"/>
    <property type="match status" value="1"/>
</dbReference>
<gene>
    <name evidence="4" type="ORF">MPPM_0870</name>
</gene>
<name>A0A160PBB4_9HYPH</name>
<dbReference type="Pfam" id="PF01370">
    <property type="entry name" value="Epimerase"/>
    <property type="match status" value="1"/>
</dbReference>
<comment type="similarity">
    <text evidence="2">Belongs to the NAD(P)-dependent epimerase/dehydratase family.</text>
</comment>
<dbReference type="Gene3D" id="3.40.50.720">
    <property type="entry name" value="NAD(P)-binding Rossmann-like Domain"/>
    <property type="match status" value="1"/>
</dbReference>
<proteinExistence type="inferred from homology"/>
<dbReference type="InterPro" id="IPR001509">
    <property type="entry name" value="Epimerase_deHydtase"/>
</dbReference>
<dbReference type="Gene3D" id="3.90.25.10">
    <property type="entry name" value="UDP-galactose 4-epimerase, domain 1"/>
    <property type="match status" value="1"/>
</dbReference>
<dbReference type="AlphaFoldDB" id="A0A160PBB4"/>
<organism evidence="4 5">
    <name type="scientific">Methylorubrum populi</name>
    <dbReference type="NCBI Taxonomy" id="223967"/>
    <lineage>
        <taxon>Bacteria</taxon>
        <taxon>Pseudomonadati</taxon>
        <taxon>Pseudomonadota</taxon>
        <taxon>Alphaproteobacteria</taxon>
        <taxon>Hyphomicrobiales</taxon>
        <taxon>Methylobacteriaceae</taxon>
        <taxon>Methylorubrum</taxon>
    </lineage>
</organism>
<evidence type="ECO:0000259" key="3">
    <source>
        <dbReference type="Pfam" id="PF01370"/>
    </source>
</evidence>
<dbReference type="EMBL" id="AP014809">
    <property type="protein sequence ID" value="BAU89475.1"/>
    <property type="molecule type" value="Genomic_DNA"/>
</dbReference>
<reference evidence="4 5" key="1">
    <citation type="journal article" date="2016" name="Genome Announc.">
        <title>Complete Genome Sequence of Methylobacterium populi P-1M, Isolated from Pink-Pigmented Household Biofilm.</title>
        <authorList>
            <person name="Morohoshi T."/>
            <person name="Ikeda T."/>
        </authorList>
    </citation>
    <scope>NUCLEOTIDE SEQUENCE [LARGE SCALE GENOMIC DNA]</scope>
    <source>
        <strain evidence="4 5">P-1M</strain>
    </source>
</reference>
<dbReference type="SUPFAM" id="SSF51735">
    <property type="entry name" value="NAD(P)-binding Rossmann-fold domains"/>
    <property type="match status" value="1"/>
</dbReference>
<dbReference type="CDD" id="cd05252">
    <property type="entry name" value="CDP_GD_SDR_e"/>
    <property type="match status" value="1"/>
</dbReference>
<dbReference type="RefSeq" id="WP_096483980.1">
    <property type="nucleotide sequence ID" value="NZ_AP014809.1"/>
</dbReference>